<protein>
    <recommendedName>
        <fullName evidence="1">YchJ-like middle NTF2-like domain-containing protein</fullName>
    </recommendedName>
</protein>
<dbReference type="Proteomes" id="UP000293154">
    <property type="component" value="Chromosome"/>
</dbReference>
<dbReference type="EMBL" id="CP034752">
    <property type="protein sequence ID" value="QBH96078.1"/>
    <property type="molecule type" value="Genomic_DNA"/>
</dbReference>
<dbReference type="SUPFAM" id="SSF54427">
    <property type="entry name" value="NTF2-like"/>
    <property type="match status" value="1"/>
</dbReference>
<dbReference type="RefSeq" id="WP_130591030.1">
    <property type="nucleotide sequence ID" value="NZ_CP034752.1"/>
</dbReference>
<name>A0A411WIR9_9GAMM</name>
<dbReference type="Pfam" id="PF17775">
    <property type="entry name" value="YchJ_M-like"/>
    <property type="match status" value="1"/>
</dbReference>
<keyword evidence="3" id="KW-1185">Reference proteome</keyword>
<sequence>MFKLCPCGSLKEFSVCCHSLISGQTIATTALELMKSRYCAYVSHDVEYLVATWHPDVRSPDLAESIAEIEHDN</sequence>
<dbReference type="OrthoDB" id="21421at2"/>
<organism evidence="2 3">
    <name type="scientific">Limnobaculum zhutongyuii</name>
    <dbReference type="NCBI Taxonomy" id="2498113"/>
    <lineage>
        <taxon>Bacteria</taxon>
        <taxon>Pseudomonadati</taxon>
        <taxon>Pseudomonadota</taxon>
        <taxon>Gammaproteobacteria</taxon>
        <taxon>Enterobacterales</taxon>
        <taxon>Budviciaceae</taxon>
        <taxon>Limnobaculum</taxon>
    </lineage>
</organism>
<reference evidence="2 3" key="1">
    <citation type="submission" date="2019-03" db="EMBL/GenBank/DDBJ databases">
        <title>Pragia sp. nov. isolated from the gut tract of Carduelis flavirostris.</title>
        <authorList>
            <person name="Ge Y."/>
        </authorList>
    </citation>
    <scope>NUCLEOTIDE SEQUENCE [LARGE SCALE GENOMIC DNA]</scope>
    <source>
        <strain evidence="2 3">CF-458</strain>
    </source>
</reference>
<dbReference type="Gene3D" id="3.10.450.50">
    <property type="match status" value="1"/>
</dbReference>
<proteinExistence type="predicted"/>
<dbReference type="InterPro" id="IPR048469">
    <property type="entry name" value="YchJ-like_M"/>
</dbReference>
<dbReference type="KEGG" id="prag:EKN56_06510"/>
<accession>A0A411WIR9</accession>
<gene>
    <name evidence="2" type="ORF">EKN56_06510</name>
</gene>
<dbReference type="AlphaFoldDB" id="A0A411WIR9"/>
<evidence type="ECO:0000313" key="2">
    <source>
        <dbReference type="EMBL" id="QBH96078.1"/>
    </source>
</evidence>
<feature type="domain" description="YchJ-like middle NTF2-like" evidence="1">
    <location>
        <begin position="29"/>
        <end position="69"/>
    </location>
</feature>
<evidence type="ECO:0000313" key="3">
    <source>
        <dbReference type="Proteomes" id="UP000293154"/>
    </source>
</evidence>
<dbReference type="InterPro" id="IPR032710">
    <property type="entry name" value="NTF2-like_dom_sf"/>
</dbReference>
<evidence type="ECO:0000259" key="1">
    <source>
        <dbReference type="Pfam" id="PF17775"/>
    </source>
</evidence>